<accession>A0AAD5N0T2</accession>
<dbReference type="AlphaFoldDB" id="A0AAD5N0T2"/>
<reference evidence="1" key="1">
    <citation type="submission" date="2021-06" db="EMBL/GenBank/DDBJ databases">
        <title>Parelaphostrongylus tenuis whole genome reference sequence.</title>
        <authorList>
            <person name="Garwood T.J."/>
            <person name="Larsen P.A."/>
            <person name="Fountain-Jones N.M."/>
            <person name="Garbe J.R."/>
            <person name="Macchietto M.G."/>
            <person name="Kania S.A."/>
            <person name="Gerhold R.W."/>
            <person name="Richards J.E."/>
            <person name="Wolf T.M."/>
        </authorList>
    </citation>
    <scope>NUCLEOTIDE SEQUENCE</scope>
    <source>
        <strain evidence="1">MNPRO001-30</strain>
        <tissue evidence="1">Meninges</tissue>
    </source>
</reference>
<comment type="caution">
    <text evidence="1">The sequence shown here is derived from an EMBL/GenBank/DDBJ whole genome shotgun (WGS) entry which is preliminary data.</text>
</comment>
<gene>
    <name evidence="1" type="ORF">KIN20_017414</name>
</gene>
<proteinExistence type="predicted"/>
<evidence type="ECO:0000313" key="2">
    <source>
        <dbReference type="Proteomes" id="UP001196413"/>
    </source>
</evidence>
<organism evidence="1 2">
    <name type="scientific">Parelaphostrongylus tenuis</name>
    <name type="common">Meningeal worm</name>
    <dbReference type="NCBI Taxonomy" id="148309"/>
    <lineage>
        <taxon>Eukaryota</taxon>
        <taxon>Metazoa</taxon>
        <taxon>Ecdysozoa</taxon>
        <taxon>Nematoda</taxon>
        <taxon>Chromadorea</taxon>
        <taxon>Rhabditida</taxon>
        <taxon>Rhabditina</taxon>
        <taxon>Rhabditomorpha</taxon>
        <taxon>Strongyloidea</taxon>
        <taxon>Metastrongylidae</taxon>
        <taxon>Parelaphostrongylus</taxon>
    </lineage>
</organism>
<sequence length="98" mass="11290">MFRDHATSLPPVQRLRPSTSYNEQLLWALVLNHRSSDEDEIGKICKLAIHVSLDFSSHSHSKAERRDLQIRTTLLLSAAQFVQAARLSQRYIPYTLIM</sequence>
<name>A0AAD5N0T2_PARTN</name>
<keyword evidence="2" id="KW-1185">Reference proteome</keyword>
<dbReference type="Proteomes" id="UP001196413">
    <property type="component" value="Unassembled WGS sequence"/>
</dbReference>
<evidence type="ECO:0000313" key="1">
    <source>
        <dbReference type="EMBL" id="KAJ1358867.1"/>
    </source>
</evidence>
<dbReference type="EMBL" id="JAHQIW010003499">
    <property type="protein sequence ID" value="KAJ1358867.1"/>
    <property type="molecule type" value="Genomic_DNA"/>
</dbReference>
<protein>
    <submittedName>
        <fullName evidence="1">Uncharacterized protein</fullName>
    </submittedName>
</protein>
<feature type="non-terminal residue" evidence="1">
    <location>
        <position position="98"/>
    </location>
</feature>